<protein>
    <recommendedName>
        <fullName evidence="5">Sas10 C-terminal domain-containing protein</fullName>
    </recommendedName>
</protein>
<feature type="domain" description="Sas10 C-terminal" evidence="5">
    <location>
        <begin position="184"/>
        <end position="256"/>
    </location>
</feature>
<dbReference type="Pfam" id="PF09368">
    <property type="entry name" value="Sas10"/>
    <property type="match status" value="1"/>
</dbReference>
<comment type="similarity">
    <text evidence="2">Belongs to the SAS10 family.</text>
</comment>
<comment type="caution">
    <text evidence="6">The sequence shown here is derived from an EMBL/GenBank/DDBJ whole genome shotgun (WGS) entry which is preliminary data.</text>
</comment>
<gene>
    <name evidence="6" type="ORF">RND71_020980</name>
</gene>
<sequence>MDIAMKADVATGKVKIMVERNQALSDMNKVPRINVASSSKKVTYVFQYVPKAKKVESQSSELQHNVVGGLTFPIKRIDAIKSSPKEVISGDDDLPKRDDIGERRRKHEMRVLAGAGVEPFDDVKDEHGDHASDDVAATSDDGEMDSDLEYYREVEKQHSAKVAAKEKMYSRSLAPLLAPETLVDGKRQINYQMEKNRGLTRNRKKQDKNPRKKYRGKHEKAQKRREGQVQKVKKPSGPYGGETTGINAGTSRSIRFKGLDKYLFNIGHQRDLENSPKYESKKIKDLS</sequence>
<reference evidence="6" key="1">
    <citation type="submission" date="2023-12" db="EMBL/GenBank/DDBJ databases">
        <title>Genome assembly of Anisodus tanguticus.</title>
        <authorList>
            <person name="Wang Y.-J."/>
        </authorList>
    </citation>
    <scope>NUCLEOTIDE SEQUENCE</scope>
    <source>
        <strain evidence="6">KB-2021</strain>
        <tissue evidence="6">Leaf</tissue>
    </source>
</reference>
<evidence type="ECO:0000256" key="1">
    <source>
        <dbReference type="ARBA" id="ARBA00004123"/>
    </source>
</evidence>
<feature type="region of interest" description="Disordered" evidence="4">
    <location>
        <begin position="267"/>
        <end position="287"/>
    </location>
</feature>
<dbReference type="GO" id="GO:0032040">
    <property type="term" value="C:small-subunit processome"/>
    <property type="evidence" value="ECO:0007669"/>
    <property type="project" value="TreeGrafter"/>
</dbReference>
<comment type="subcellular location">
    <subcellularLocation>
        <location evidence="1">Nucleus</location>
    </subcellularLocation>
</comment>
<keyword evidence="3" id="KW-0539">Nucleus</keyword>
<dbReference type="AlphaFoldDB" id="A0AAE1VCE6"/>
<dbReference type="PANTHER" id="PTHR13237:SF8">
    <property type="entry name" value="SOMETHING ABOUT SILENCING PROTEIN 10"/>
    <property type="match status" value="1"/>
</dbReference>
<organism evidence="6 7">
    <name type="scientific">Anisodus tanguticus</name>
    <dbReference type="NCBI Taxonomy" id="243964"/>
    <lineage>
        <taxon>Eukaryota</taxon>
        <taxon>Viridiplantae</taxon>
        <taxon>Streptophyta</taxon>
        <taxon>Embryophyta</taxon>
        <taxon>Tracheophyta</taxon>
        <taxon>Spermatophyta</taxon>
        <taxon>Magnoliopsida</taxon>
        <taxon>eudicotyledons</taxon>
        <taxon>Gunneridae</taxon>
        <taxon>Pentapetalae</taxon>
        <taxon>asterids</taxon>
        <taxon>lamiids</taxon>
        <taxon>Solanales</taxon>
        <taxon>Solanaceae</taxon>
        <taxon>Solanoideae</taxon>
        <taxon>Hyoscyameae</taxon>
        <taxon>Anisodus</taxon>
    </lineage>
</organism>
<dbReference type="InterPro" id="IPR018972">
    <property type="entry name" value="Sas10_C_dom"/>
</dbReference>
<evidence type="ECO:0000256" key="3">
    <source>
        <dbReference type="ARBA" id="ARBA00023242"/>
    </source>
</evidence>
<proteinExistence type="inferred from homology"/>
<evidence type="ECO:0000256" key="4">
    <source>
        <dbReference type="SAM" id="MobiDB-lite"/>
    </source>
</evidence>
<feature type="compositionally biased region" description="Basic and acidic residues" evidence="4">
    <location>
        <begin position="268"/>
        <end position="287"/>
    </location>
</feature>
<evidence type="ECO:0000256" key="2">
    <source>
        <dbReference type="ARBA" id="ARBA00010979"/>
    </source>
</evidence>
<feature type="compositionally biased region" description="Basic residues" evidence="4">
    <location>
        <begin position="198"/>
        <end position="223"/>
    </location>
</feature>
<dbReference type="EMBL" id="JAVYJV010000011">
    <property type="protein sequence ID" value="KAK4358751.1"/>
    <property type="molecule type" value="Genomic_DNA"/>
</dbReference>
<evidence type="ECO:0000313" key="7">
    <source>
        <dbReference type="Proteomes" id="UP001291623"/>
    </source>
</evidence>
<keyword evidence="7" id="KW-1185">Reference proteome</keyword>
<dbReference type="Proteomes" id="UP001291623">
    <property type="component" value="Unassembled WGS sequence"/>
</dbReference>
<evidence type="ECO:0000313" key="6">
    <source>
        <dbReference type="EMBL" id="KAK4358751.1"/>
    </source>
</evidence>
<name>A0AAE1VCE6_9SOLA</name>
<feature type="region of interest" description="Disordered" evidence="4">
    <location>
        <begin position="118"/>
        <end position="142"/>
    </location>
</feature>
<evidence type="ECO:0000259" key="5">
    <source>
        <dbReference type="Pfam" id="PF09368"/>
    </source>
</evidence>
<accession>A0AAE1VCE6</accession>
<dbReference type="PANTHER" id="PTHR13237">
    <property type="entry name" value="SOMETHING ABOUT SILENCING PROTEIN 10-RELATED"/>
    <property type="match status" value="1"/>
</dbReference>
<feature type="compositionally biased region" description="Basic and acidic residues" evidence="4">
    <location>
        <begin position="121"/>
        <end position="133"/>
    </location>
</feature>
<feature type="region of interest" description="Disordered" evidence="4">
    <location>
        <begin position="185"/>
        <end position="251"/>
    </location>
</feature>
<dbReference type="GO" id="GO:0000462">
    <property type="term" value="P:maturation of SSU-rRNA from tricistronic rRNA transcript (SSU-rRNA, 5.8S rRNA, LSU-rRNA)"/>
    <property type="evidence" value="ECO:0007669"/>
    <property type="project" value="TreeGrafter"/>
</dbReference>